<organism evidence="4 5">
    <name type="scientific">Thelephora terrestris</name>
    <dbReference type="NCBI Taxonomy" id="56493"/>
    <lineage>
        <taxon>Eukaryota</taxon>
        <taxon>Fungi</taxon>
        <taxon>Dikarya</taxon>
        <taxon>Basidiomycota</taxon>
        <taxon>Agaricomycotina</taxon>
        <taxon>Agaricomycetes</taxon>
        <taxon>Thelephorales</taxon>
        <taxon>Thelephoraceae</taxon>
        <taxon>Thelephora</taxon>
    </lineage>
</organism>
<dbReference type="GO" id="GO:2000045">
    <property type="term" value="P:regulation of G1/S transition of mitotic cell cycle"/>
    <property type="evidence" value="ECO:0007669"/>
    <property type="project" value="TreeGrafter"/>
</dbReference>
<feature type="domain" description="Proteasome activator PA28 C-terminal" evidence="3">
    <location>
        <begin position="49"/>
        <end position="191"/>
    </location>
</feature>
<dbReference type="GO" id="GO:0005737">
    <property type="term" value="C:cytoplasm"/>
    <property type="evidence" value="ECO:0007669"/>
    <property type="project" value="TreeGrafter"/>
</dbReference>
<proteinExistence type="inferred from homology"/>
<dbReference type="GO" id="GO:0005654">
    <property type="term" value="C:nucleoplasm"/>
    <property type="evidence" value="ECO:0007669"/>
    <property type="project" value="TreeGrafter"/>
</dbReference>
<evidence type="ECO:0000313" key="4">
    <source>
        <dbReference type="EMBL" id="KAF9787071.1"/>
    </source>
</evidence>
<keyword evidence="5" id="KW-1185">Reference proteome</keyword>
<evidence type="ECO:0000256" key="1">
    <source>
        <dbReference type="ARBA" id="ARBA00005883"/>
    </source>
</evidence>
<dbReference type="SUPFAM" id="SSF47216">
    <property type="entry name" value="Proteasome activator"/>
    <property type="match status" value="1"/>
</dbReference>
<dbReference type="PANTHER" id="PTHR10660">
    <property type="entry name" value="PROTEASOME REGULATOR PA28"/>
    <property type="match status" value="1"/>
</dbReference>
<dbReference type="InterPro" id="IPR036252">
    <property type="entry name" value="Proteasome_activ_sf"/>
</dbReference>
<reference evidence="4" key="1">
    <citation type="journal article" date="2020" name="Nat. Commun.">
        <title>Large-scale genome sequencing of mycorrhizal fungi provides insights into the early evolution of symbiotic traits.</title>
        <authorList>
            <person name="Miyauchi S."/>
            <person name="Kiss E."/>
            <person name="Kuo A."/>
            <person name="Drula E."/>
            <person name="Kohler A."/>
            <person name="Sanchez-Garcia M."/>
            <person name="Morin E."/>
            <person name="Andreopoulos B."/>
            <person name="Barry K.W."/>
            <person name="Bonito G."/>
            <person name="Buee M."/>
            <person name="Carver A."/>
            <person name="Chen C."/>
            <person name="Cichocki N."/>
            <person name="Clum A."/>
            <person name="Culley D."/>
            <person name="Crous P.W."/>
            <person name="Fauchery L."/>
            <person name="Girlanda M."/>
            <person name="Hayes R.D."/>
            <person name="Keri Z."/>
            <person name="LaButti K."/>
            <person name="Lipzen A."/>
            <person name="Lombard V."/>
            <person name="Magnuson J."/>
            <person name="Maillard F."/>
            <person name="Murat C."/>
            <person name="Nolan M."/>
            <person name="Ohm R.A."/>
            <person name="Pangilinan J."/>
            <person name="Pereira M.F."/>
            <person name="Perotto S."/>
            <person name="Peter M."/>
            <person name="Pfister S."/>
            <person name="Riley R."/>
            <person name="Sitrit Y."/>
            <person name="Stielow J.B."/>
            <person name="Szollosi G."/>
            <person name="Zifcakova L."/>
            <person name="Stursova M."/>
            <person name="Spatafora J.W."/>
            <person name="Tedersoo L."/>
            <person name="Vaario L.M."/>
            <person name="Yamada A."/>
            <person name="Yan M."/>
            <person name="Wang P."/>
            <person name="Xu J."/>
            <person name="Bruns T."/>
            <person name="Baldrian P."/>
            <person name="Vilgalys R."/>
            <person name="Dunand C."/>
            <person name="Henrissat B."/>
            <person name="Grigoriev I.V."/>
            <person name="Hibbett D."/>
            <person name="Nagy L.G."/>
            <person name="Martin F.M."/>
        </authorList>
    </citation>
    <scope>NUCLEOTIDE SEQUENCE</scope>
    <source>
        <strain evidence="4">UH-Tt-Lm1</strain>
    </source>
</reference>
<dbReference type="GO" id="GO:0008537">
    <property type="term" value="C:proteasome activator complex"/>
    <property type="evidence" value="ECO:0007669"/>
    <property type="project" value="InterPro"/>
</dbReference>
<dbReference type="AlphaFoldDB" id="A0A9P6HHW9"/>
<dbReference type="FunFam" id="1.20.120.180:FF:000002">
    <property type="entry name" value="Proteasome activator complex subunit 1"/>
    <property type="match status" value="1"/>
</dbReference>
<evidence type="ECO:0000259" key="3">
    <source>
        <dbReference type="Pfam" id="PF02252"/>
    </source>
</evidence>
<dbReference type="GO" id="GO:0061133">
    <property type="term" value="F:endopeptidase activator activity"/>
    <property type="evidence" value="ECO:0007669"/>
    <property type="project" value="TreeGrafter"/>
</dbReference>
<evidence type="ECO:0000313" key="5">
    <source>
        <dbReference type="Proteomes" id="UP000736335"/>
    </source>
</evidence>
<gene>
    <name evidence="4" type="ORF">BJ322DRAFT_1053494</name>
</gene>
<dbReference type="InterPro" id="IPR036997">
    <property type="entry name" value="PA28_C_sf"/>
</dbReference>
<dbReference type="InterPro" id="IPR009077">
    <property type="entry name" value="Proteasome_activ_PA28"/>
</dbReference>
<accession>A0A9P6HHW9</accession>
<dbReference type="InterPro" id="IPR003186">
    <property type="entry name" value="PA28_C"/>
</dbReference>
<dbReference type="Pfam" id="PF02252">
    <property type="entry name" value="PA28_C"/>
    <property type="match status" value="1"/>
</dbReference>
<comment type="caution">
    <text evidence="4">The sequence shown here is derived from an EMBL/GenBank/DDBJ whole genome shotgun (WGS) entry which is preliminary data.</text>
</comment>
<protein>
    <submittedName>
        <fullName evidence="4">Proteasome activator pa28 REG alpha/beta subunit</fullName>
    </submittedName>
</protein>
<dbReference type="OrthoDB" id="6591885at2759"/>
<dbReference type="PANTHER" id="PTHR10660:SF2">
    <property type="entry name" value="LD45860P"/>
    <property type="match status" value="1"/>
</dbReference>
<dbReference type="Proteomes" id="UP000736335">
    <property type="component" value="Unassembled WGS sequence"/>
</dbReference>
<evidence type="ECO:0000256" key="2">
    <source>
        <dbReference type="ARBA" id="ARBA00022942"/>
    </source>
</evidence>
<dbReference type="GO" id="GO:0061136">
    <property type="term" value="P:regulation of proteasomal protein catabolic process"/>
    <property type="evidence" value="ECO:0007669"/>
    <property type="project" value="TreeGrafter"/>
</dbReference>
<dbReference type="Gene3D" id="1.20.120.180">
    <property type="entry name" value="Proteasome activator pa28, C-terminal domain"/>
    <property type="match status" value="1"/>
</dbReference>
<keyword evidence="2 4" id="KW-0647">Proteasome</keyword>
<name>A0A9P6HHW9_9AGAM</name>
<sequence length="194" mass="22077">MADATIYNPARDLDQMDIKKRKRGLDSEIVNGSGADENAGNGAVYTGQVKTNAHLRTIHTELKVECEELGNLCEKLKLWVHLTMPKIEDGDNFGVAVQEEVTSELQRAQESVSNLRDVTRQHHLSRAKISSKILKYPHIDDYAIALREHDERQLYNARRTLHDLRTMYAVLTDIIHKNITKIRFPKGNNAASLY</sequence>
<comment type="similarity">
    <text evidence="1">Belongs to the PA28 family.</text>
</comment>
<dbReference type="EMBL" id="WIUZ02000005">
    <property type="protein sequence ID" value="KAF9787071.1"/>
    <property type="molecule type" value="Genomic_DNA"/>
</dbReference>
<reference evidence="4" key="2">
    <citation type="submission" date="2020-11" db="EMBL/GenBank/DDBJ databases">
        <authorList>
            <consortium name="DOE Joint Genome Institute"/>
            <person name="Kuo A."/>
            <person name="Miyauchi S."/>
            <person name="Kiss E."/>
            <person name="Drula E."/>
            <person name="Kohler A."/>
            <person name="Sanchez-Garcia M."/>
            <person name="Andreopoulos B."/>
            <person name="Barry K.W."/>
            <person name="Bonito G."/>
            <person name="Buee M."/>
            <person name="Carver A."/>
            <person name="Chen C."/>
            <person name="Cichocki N."/>
            <person name="Clum A."/>
            <person name="Culley D."/>
            <person name="Crous P.W."/>
            <person name="Fauchery L."/>
            <person name="Girlanda M."/>
            <person name="Hayes R."/>
            <person name="Keri Z."/>
            <person name="Labutti K."/>
            <person name="Lipzen A."/>
            <person name="Lombard V."/>
            <person name="Magnuson J."/>
            <person name="Maillard F."/>
            <person name="Morin E."/>
            <person name="Murat C."/>
            <person name="Nolan M."/>
            <person name="Ohm R."/>
            <person name="Pangilinan J."/>
            <person name="Pereira M."/>
            <person name="Perotto S."/>
            <person name="Peter M."/>
            <person name="Riley R."/>
            <person name="Sitrit Y."/>
            <person name="Stielow B."/>
            <person name="Szollosi G."/>
            <person name="Zifcakova L."/>
            <person name="Stursova M."/>
            <person name="Spatafora J.W."/>
            <person name="Tedersoo L."/>
            <person name="Vaario L.-M."/>
            <person name="Yamada A."/>
            <person name="Yan M."/>
            <person name="Wang P."/>
            <person name="Xu J."/>
            <person name="Bruns T."/>
            <person name="Baldrian P."/>
            <person name="Vilgalys R."/>
            <person name="Henrissat B."/>
            <person name="Grigoriev I.V."/>
            <person name="Hibbett D."/>
            <person name="Nagy L.G."/>
            <person name="Martin F.M."/>
        </authorList>
    </citation>
    <scope>NUCLEOTIDE SEQUENCE</scope>
    <source>
        <strain evidence="4">UH-Tt-Lm1</strain>
    </source>
</reference>